<dbReference type="Pfam" id="PF00076">
    <property type="entry name" value="RRM_1"/>
    <property type="match status" value="3"/>
</dbReference>
<dbReference type="InterPro" id="IPR000504">
    <property type="entry name" value="RRM_dom"/>
</dbReference>
<dbReference type="PROSITE" id="PS50102">
    <property type="entry name" value="RRM"/>
    <property type="match status" value="4"/>
</dbReference>
<dbReference type="InterPro" id="IPR035979">
    <property type="entry name" value="RBD_domain_sf"/>
</dbReference>
<reference evidence="9" key="1">
    <citation type="submission" date="2016-05" db="EMBL/GenBank/DDBJ databases">
        <title>Comparative genomics of biotechnologically important yeasts.</title>
        <authorList>
            <consortium name="DOE Joint Genome Institute"/>
            <person name="Riley R."/>
            <person name="Haridas S."/>
            <person name="Wolfe K.H."/>
            <person name="Lopes M.R."/>
            <person name="Hittinger C.T."/>
            <person name="Goker M."/>
            <person name="Salamov A."/>
            <person name="Wisecaver J."/>
            <person name="Long T.M."/>
            <person name="Aerts A.L."/>
            <person name="Barry K."/>
            <person name="Choi C."/>
            <person name="Clum A."/>
            <person name="Coughlan A.Y."/>
            <person name="Deshpande S."/>
            <person name="Douglass A.P."/>
            <person name="Hanson S.J."/>
            <person name="Klenk H.-P."/>
            <person name="Labutti K."/>
            <person name="Lapidus A."/>
            <person name="Lindquist E."/>
            <person name="Lipzen A."/>
            <person name="Meier-Kolthoff J.P."/>
            <person name="Ohm R.A."/>
            <person name="Otillar R.P."/>
            <person name="Pangilinan J."/>
            <person name="Peng Y."/>
            <person name="Rokas A."/>
            <person name="Rosa C.A."/>
            <person name="Scheuner C."/>
            <person name="Sibirny A.A."/>
            <person name="Slot J.C."/>
            <person name="Stielow J.B."/>
            <person name="Sun H."/>
            <person name="Kurtzman C.P."/>
            <person name="Blackwell M."/>
            <person name="Grigoriev I.V."/>
            <person name="Jeffries T.W."/>
        </authorList>
    </citation>
    <scope>NUCLEOTIDE SEQUENCE [LARGE SCALE GENOMIC DNA]</scope>
    <source>
        <strain evidence="9">DSM 1968</strain>
    </source>
</reference>
<dbReference type="RefSeq" id="XP_020045641.1">
    <property type="nucleotide sequence ID" value="XM_020190789.1"/>
</dbReference>
<comment type="subcellular location">
    <subcellularLocation>
        <location evidence="1">Nucleus</location>
    </subcellularLocation>
</comment>
<keyword evidence="9" id="KW-1185">Reference proteome</keyword>
<dbReference type="GO" id="GO:0000463">
    <property type="term" value="P:maturation of LSU-rRNA from tricistronic rRNA transcript (SSU-rRNA, 5.8S rRNA, LSU-rRNA)"/>
    <property type="evidence" value="ECO:0007669"/>
    <property type="project" value="EnsemblFungi"/>
</dbReference>
<accession>A0A1D2VC86</accession>
<evidence type="ECO:0000256" key="1">
    <source>
        <dbReference type="ARBA" id="ARBA00004123"/>
    </source>
</evidence>
<feature type="compositionally biased region" description="Polar residues" evidence="6">
    <location>
        <begin position="669"/>
        <end position="683"/>
    </location>
</feature>
<dbReference type="EMBL" id="KV454486">
    <property type="protein sequence ID" value="ODV59334.1"/>
    <property type="molecule type" value="Genomic_DNA"/>
</dbReference>
<dbReference type="FunCoup" id="A0A1D2VC86">
    <property type="interactions" value="1238"/>
</dbReference>
<protein>
    <submittedName>
        <fullName evidence="8">Putative nucleolar protein Nop4</fullName>
    </submittedName>
</protein>
<dbReference type="InterPro" id="IPR012677">
    <property type="entry name" value="Nucleotide-bd_a/b_plait_sf"/>
</dbReference>
<evidence type="ECO:0000256" key="3">
    <source>
        <dbReference type="ARBA" id="ARBA00022884"/>
    </source>
</evidence>
<dbReference type="GO" id="GO:0070180">
    <property type="term" value="F:large ribosomal subunit rRNA binding"/>
    <property type="evidence" value="ECO:0007669"/>
    <property type="project" value="EnsemblFungi"/>
</dbReference>
<dbReference type="SMART" id="SM00360">
    <property type="entry name" value="RRM"/>
    <property type="match status" value="4"/>
</dbReference>
<dbReference type="PANTHER" id="PTHR48039">
    <property type="entry name" value="RNA-BINDING MOTIF PROTEIN 14B"/>
    <property type="match status" value="1"/>
</dbReference>
<feature type="domain" description="RRM" evidence="7">
    <location>
        <begin position="319"/>
        <end position="412"/>
    </location>
</feature>
<dbReference type="GO" id="GO:0003729">
    <property type="term" value="F:mRNA binding"/>
    <property type="evidence" value="ECO:0007669"/>
    <property type="project" value="TreeGrafter"/>
</dbReference>
<dbReference type="InParanoid" id="A0A1D2VC86"/>
<keyword evidence="2" id="KW-0677">Repeat</keyword>
<dbReference type="PANTHER" id="PTHR48039:SF5">
    <property type="entry name" value="RNA-BINDING PROTEIN 28"/>
    <property type="match status" value="1"/>
</dbReference>
<evidence type="ECO:0000259" key="7">
    <source>
        <dbReference type="PROSITE" id="PS50102"/>
    </source>
</evidence>
<feature type="compositionally biased region" description="Basic and acidic residues" evidence="6">
    <location>
        <begin position="236"/>
        <end position="249"/>
    </location>
</feature>
<evidence type="ECO:0000313" key="9">
    <source>
        <dbReference type="Proteomes" id="UP000095038"/>
    </source>
</evidence>
<gene>
    <name evidence="8" type="ORF">ASCRUDRAFT_37675</name>
</gene>
<feature type="compositionally biased region" description="Polar residues" evidence="6">
    <location>
        <begin position="727"/>
        <end position="742"/>
    </location>
</feature>
<keyword evidence="3 5" id="KW-0694">RNA-binding</keyword>
<evidence type="ECO:0000313" key="8">
    <source>
        <dbReference type="EMBL" id="ODV59334.1"/>
    </source>
</evidence>
<dbReference type="GO" id="GO:0005730">
    <property type="term" value="C:nucleolus"/>
    <property type="evidence" value="ECO:0007669"/>
    <property type="project" value="TreeGrafter"/>
</dbReference>
<dbReference type="GeneID" id="30964425"/>
<evidence type="ECO:0000256" key="6">
    <source>
        <dbReference type="SAM" id="MobiDB-lite"/>
    </source>
</evidence>
<evidence type="ECO:0000256" key="5">
    <source>
        <dbReference type="PROSITE-ProRule" id="PRU00176"/>
    </source>
</evidence>
<keyword evidence="4" id="KW-0539">Nucleus</keyword>
<dbReference type="STRING" id="1344418.A0A1D2VC86"/>
<evidence type="ECO:0000256" key="4">
    <source>
        <dbReference type="ARBA" id="ARBA00023242"/>
    </source>
</evidence>
<dbReference type="Proteomes" id="UP000095038">
    <property type="component" value="Unassembled WGS sequence"/>
</dbReference>
<name>A0A1D2VC86_9ASCO</name>
<dbReference type="OrthoDB" id="267048at2759"/>
<dbReference type="SUPFAM" id="SSF54928">
    <property type="entry name" value="RNA-binding domain, RBD"/>
    <property type="match status" value="4"/>
</dbReference>
<dbReference type="GO" id="GO:0042802">
    <property type="term" value="F:identical protein binding"/>
    <property type="evidence" value="ECO:0007669"/>
    <property type="project" value="EnsemblFungi"/>
</dbReference>
<feature type="region of interest" description="Disordered" evidence="6">
    <location>
        <begin position="226"/>
        <end position="313"/>
    </location>
</feature>
<sequence>MDPPKTKSKTSNDADQKTLFVRAIPYTTTGEQLTDFFSNFAPVKHSAIVTDAGNNSKGFGFVTFPTNEDCKIALDSCKLHKYNDKLLLAEYAKKRQRKPMLKSNNKDKHLNENITTKNHDNHDDTHNKKRNPRLIIRNLPWKVKKPKLILKYFQRFGSVLNSIIPRGENSRMSGFAIITMKKQKAAKAAVDYYSKNPLKIFDREVAIDFAISKDKWIEYRKTLQDKSVSNNGKNSKTVEKHINDSKDESGNSAKESDDDNDDKTLDEKSDYESDEEDSVTDEEKLSNNHPQNGTGIGSNNQDEENQFEKRPPKNTVEPYLIFVKNLPYDATSKSLTEHFEQFGKIKYALPVIDKKSGLAKGTGFISFYEKESFDNCLNNAPDANHISMLISDDVPPLYVFEGRILSIASAVSKERASVLTEQNSKKRLENLGKLPDEKDKRNLFLLNEGRITENSKVFKLGLISKKDMSIREQSYNLRIFQLNKNSSLHLSLTRLAVRNIPRSLTEKGLKALGRKAIVEFAKEVKGNKRQPLSKEELTRSTRFKQINEIPNDNTTENSALKKKKTKNTGVIKQAKIMIEIKDGGKEGRSRGYGFLEFRDHKHALMGLRWLNAHEVTEEEILEGLDEEGTQSFEYNSQNKRRLVVEFAVENSLVAKRRREAKTKQLYLGKNSSNNRNEYSTGQHGSRKYENVTRSIYNSQKRKRNDNEIEKIDSNGNHSNFKRKRLGKQNNKSGNFKKSQVAQ</sequence>
<feature type="region of interest" description="Disordered" evidence="6">
    <location>
        <begin position="663"/>
        <end position="742"/>
    </location>
</feature>
<proteinExistence type="predicted"/>
<feature type="compositionally biased region" description="Basic and acidic residues" evidence="6">
    <location>
        <begin position="262"/>
        <end position="271"/>
    </location>
</feature>
<dbReference type="AlphaFoldDB" id="A0A1D2VC86"/>
<feature type="domain" description="RRM" evidence="7">
    <location>
        <begin position="132"/>
        <end position="212"/>
    </location>
</feature>
<feature type="domain" description="RRM" evidence="7">
    <location>
        <begin position="17"/>
        <end position="94"/>
    </location>
</feature>
<organism evidence="8 9">
    <name type="scientific">Ascoidea rubescens DSM 1968</name>
    <dbReference type="NCBI Taxonomy" id="1344418"/>
    <lineage>
        <taxon>Eukaryota</taxon>
        <taxon>Fungi</taxon>
        <taxon>Dikarya</taxon>
        <taxon>Ascomycota</taxon>
        <taxon>Saccharomycotina</taxon>
        <taxon>Saccharomycetes</taxon>
        <taxon>Ascoideaceae</taxon>
        <taxon>Ascoidea</taxon>
    </lineage>
</organism>
<feature type="domain" description="RRM" evidence="7">
    <location>
        <begin position="546"/>
        <end position="649"/>
    </location>
</feature>
<dbReference type="InterPro" id="IPR051945">
    <property type="entry name" value="RRM_MRD1_RNA_proc_ribogen"/>
</dbReference>
<feature type="compositionally biased region" description="Polar residues" evidence="6">
    <location>
        <begin position="287"/>
        <end position="300"/>
    </location>
</feature>
<evidence type="ECO:0000256" key="2">
    <source>
        <dbReference type="ARBA" id="ARBA00022737"/>
    </source>
</evidence>
<dbReference type="Gene3D" id="3.30.70.330">
    <property type="match status" value="4"/>
</dbReference>
<feature type="compositionally biased region" description="Polar residues" evidence="6">
    <location>
        <begin position="226"/>
        <end position="235"/>
    </location>
</feature>